<dbReference type="SUPFAM" id="SSF111369">
    <property type="entry name" value="HlyD-like secretion proteins"/>
    <property type="match status" value="1"/>
</dbReference>
<name>A0ABS1QT87_9GAMM</name>
<organism evidence="3 4">
    <name type="scientific">Zobellella iuensis</name>
    <dbReference type="NCBI Taxonomy" id="2803811"/>
    <lineage>
        <taxon>Bacteria</taxon>
        <taxon>Pseudomonadati</taxon>
        <taxon>Pseudomonadota</taxon>
        <taxon>Gammaproteobacteria</taxon>
        <taxon>Aeromonadales</taxon>
        <taxon>Aeromonadaceae</taxon>
        <taxon>Zobellella</taxon>
    </lineage>
</organism>
<protein>
    <submittedName>
        <fullName evidence="3">Efflux RND transporter periplasmic adaptor subunit</fullName>
    </submittedName>
</protein>
<accession>A0ABS1QT87</accession>
<keyword evidence="2" id="KW-0732">Signal</keyword>
<dbReference type="Proteomes" id="UP000638570">
    <property type="component" value="Unassembled WGS sequence"/>
</dbReference>
<dbReference type="EMBL" id="JAERTZ010000025">
    <property type="protein sequence ID" value="MBL1378083.1"/>
    <property type="molecule type" value="Genomic_DNA"/>
</dbReference>
<dbReference type="InterPro" id="IPR006143">
    <property type="entry name" value="RND_pump_MFP"/>
</dbReference>
<dbReference type="NCBIfam" id="TIGR01730">
    <property type="entry name" value="RND_mfp"/>
    <property type="match status" value="1"/>
</dbReference>
<evidence type="ECO:0000256" key="1">
    <source>
        <dbReference type="ARBA" id="ARBA00009477"/>
    </source>
</evidence>
<gene>
    <name evidence="3" type="ORF">JKV55_12190</name>
</gene>
<dbReference type="Gene3D" id="1.10.287.470">
    <property type="entry name" value="Helix hairpin bin"/>
    <property type="match status" value="1"/>
</dbReference>
<comment type="caution">
    <text evidence="3">The sequence shown here is derived from an EMBL/GenBank/DDBJ whole genome shotgun (WGS) entry which is preliminary data.</text>
</comment>
<evidence type="ECO:0000313" key="4">
    <source>
        <dbReference type="Proteomes" id="UP000638570"/>
    </source>
</evidence>
<keyword evidence="4" id="KW-1185">Reference proteome</keyword>
<sequence>MKIPFLFLLLLPGLLHAQDELLPLSPVSTGNEARGVIRSAHQAVLSAEQAGRITDIGHAEGEAFEQGEVLVRFDCGAYRAQLDAANAAARAATEELNHNRQLAELNSVGRYAVSLAQARLAQAQAEARVFQVHVERCQLKAPFSGQVVSRKVQPFESVTAGTPLLDIVDNKALELHILVPSRRLNQLAPGQPFTFIPDETGSPLEARISRLGARIDEGSQTLLLIGAISDAPDGLLAGMSGTARFADQP</sequence>
<dbReference type="PANTHER" id="PTHR30469:SF15">
    <property type="entry name" value="HLYD FAMILY OF SECRETION PROTEINS"/>
    <property type="match status" value="1"/>
</dbReference>
<dbReference type="PANTHER" id="PTHR30469">
    <property type="entry name" value="MULTIDRUG RESISTANCE PROTEIN MDTA"/>
    <property type="match status" value="1"/>
</dbReference>
<evidence type="ECO:0000256" key="2">
    <source>
        <dbReference type="SAM" id="SignalP"/>
    </source>
</evidence>
<dbReference type="Gene3D" id="2.40.30.170">
    <property type="match status" value="1"/>
</dbReference>
<reference evidence="4" key="1">
    <citation type="submission" date="2021-01" db="EMBL/GenBank/DDBJ databases">
        <title>Genome public.</title>
        <authorList>
            <person name="Liu C."/>
            <person name="Sun Q."/>
        </authorList>
    </citation>
    <scope>NUCLEOTIDE SEQUENCE [LARGE SCALE GENOMIC DNA]</scope>
    <source>
        <strain evidence="4">CGMCC 1.18722</strain>
    </source>
</reference>
<feature type="signal peptide" evidence="2">
    <location>
        <begin position="1"/>
        <end position="17"/>
    </location>
</feature>
<dbReference type="Gene3D" id="2.40.50.100">
    <property type="match status" value="1"/>
</dbReference>
<dbReference type="RefSeq" id="WP_202085774.1">
    <property type="nucleotide sequence ID" value="NZ_JAERTZ010000025.1"/>
</dbReference>
<proteinExistence type="inferred from homology"/>
<feature type="chain" id="PRO_5047093054" evidence="2">
    <location>
        <begin position="18"/>
        <end position="249"/>
    </location>
</feature>
<evidence type="ECO:0000313" key="3">
    <source>
        <dbReference type="EMBL" id="MBL1378083.1"/>
    </source>
</evidence>
<comment type="similarity">
    <text evidence="1">Belongs to the membrane fusion protein (MFP) (TC 8.A.1) family.</text>
</comment>